<protein>
    <submittedName>
        <fullName evidence="1">Uncharacterized protein</fullName>
    </submittedName>
</protein>
<dbReference type="AlphaFoldDB" id="A0AAD5P676"/>
<sequence>MAILPMDVDPQIPIPSVMLKRTIPNPSETFKTEARLPWSGQYKTIKDDNDLQQVFDMFKVRGIETVRIDIKLLPLVVVPIVEIDGTEPPIESLFSSINGSPSMRTYSKDFIFISIDDEDSEVVNSEMFASEDDEDYISL</sequence>
<comment type="caution">
    <text evidence="1">The sequence shown here is derived from an EMBL/GenBank/DDBJ whole genome shotgun (WGS) entry which is preliminary data.</text>
</comment>
<proteinExistence type="predicted"/>
<evidence type="ECO:0000313" key="2">
    <source>
        <dbReference type="Proteomes" id="UP001064489"/>
    </source>
</evidence>
<dbReference type="EMBL" id="JAJSOW010000001">
    <property type="protein sequence ID" value="KAI9201286.1"/>
    <property type="molecule type" value="Genomic_DNA"/>
</dbReference>
<reference evidence="1" key="2">
    <citation type="submission" date="2023-02" db="EMBL/GenBank/DDBJ databases">
        <authorList>
            <person name="Swenson N.G."/>
            <person name="Wegrzyn J.L."/>
            <person name="Mcevoy S.L."/>
        </authorList>
    </citation>
    <scope>NUCLEOTIDE SEQUENCE</scope>
    <source>
        <strain evidence="1">91603</strain>
        <tissue evidence="1">Leaf</tissue>
    </source>
</reference>
<name>A0AAD5P676_ACENE</name>
<organism evidence="1 2">
    <name type="scientific">Acer negundo</name>
    <name type="common">Box elder</name>
    <dbReference type="NCBI Taxonomy" id="4023"/>
    <lineage>
        <taxon>Eukaryota</taxon>
        <taxon>Viridiplantae</taxon>
        <taxon>Streptophyta</taxon>
        <taxon>Embryophyta</taxon>
        <taxon>Tracheophyta</taxon>
        <taxon>Spermatophyta</taxon>
        <taxon>Magnoliopsida</taxon>
        <taxon>eudicotyledons</taxon>
        <taxon>Gunneridae</taxon>
        <taxon>Pentapetalae</taxon>
        <taxon>rosids</taxon>
        <taxon>malvids</taxon>
        <taxon>Sapindales</taxon>
        <taxon>Sapindaceae</taxon>
        <taxon>Hippocastanoideae</taxon>
        <taxon>Acereae</taxon>
        <taxon>Acer</taxon>
    </lineage>
</organism>
<evidence type="ECO:0000313" key="1">
    <source>
        <dbReference type="EMBL" id="KAI9201286.1"/>
    </source>
</evidence>
<keyword evidence="2" id="KW-1185">Reference proteome</keyword>
<reference evidence="1" key="1">
    <citation type="journal article" date="2022" name="Plant J.">
        <title>Strategies of tolerance reflected in two North American maple genomes.</title>
        <authorList>
            <person name="McEvoy S.L."/>
            <person name="Sezen U.U."/>
            <person name="Trouern-Trend A."/>
            <person name="McMahon S.M."/>
            <person name="Schaberg P.G."/>
            <person name="Yang J."/>
            <person name="Wegrzyn J.L."/>
            <person name="Swenson N.G."/>
        </authorList>
    </citation>
    <scope>NUCLEOTIDE SEQUENCE</scope>
    <source>
        <strain evidence="1">91603</strain>
    </source>
</reference>
<dbReference type="Proteomes" id="UP001064489">
    <property type="component" value="Chromosome 9"/>
</dbReference>
<gene>
    <name evidence="1" type="ORF">LWI28_021137</name>
</gene>
<accession>A0AAD5P676</accession>